<dbReference type="EMBL" id="BAAANL010000001">
    <property type="protein sequence ID" value="GAA1849245.1"/>
    <property type="molecule type" value="Genomic_DNA"/>
</dbReference>
<organism evidence="1 2">
    <name type="scientific">Myceligenerans crystallogenes</name>
    <dbReference type="NCBI Taxonomy" id="316335"/>
    <lineage>
        <taxon>Bacteria</taxon>
        <taxon>Bacillati</taxon>
        <taxon>Actinomycetota</taxon>
        <taxon>Actinomycetes</taxon>
        <taxon>Micrococcales</taxon>
        <taxon>Promicromonosporaceae</taxon>
        <taxon>Myceligenerans</taxon>
    </lineage>
</organism>
<protein>
    <submittedName>
        <fullName evidence="1">Uncharacterized protein</fullName>
    </submittedName>
</protein>
<evidence type="ECO:0000313" key="2">
    <source>
        <dbReference type="Proteomes" id="UP001501094"/>
    </source>
</evidence>
<accession>A0ABN2N2E3</accession>
<sequence length="197" mass="21046">MWLLVLPLVVALAAAAWSFRFVNIYRHSMGPVERVDDAGPGEVAHFAEDYFDALGLDDPALANTWVHREVDVRVLGVEPVEQVRPAPTADVTAIPQGAAAWRVDLELAAEPGTDLLGCDVILVTPDGTRYGDDGAFGSDPLGHDTPCLPADDYESVAPEAGTWKVSTVVLTREGETVETIWFTFGGGRYVTLAAPAA</sequence>
<dbReference type="Proteomes" id="UP001501094">
    <property type="component" value="Unassembled WGS sequence"/>
</dbReference>
<reference evidence="1 2" key="1">
    <citation type="journal article" date="2019" name="Int. J. Syst. Evol. Microbiol.">
        <title>The Global Catalogue of Microorganisms (GCM) 10K type strain sequencing project: providing services to taxonomists for standard genome sequencing and annotation.</title>
        <authorList>
            <consortium name="The Broad Institute Genomics Platform"/>
            <consortium name="The Broad Institute Genome Sequencing Center for Infectious Disease"/>
            <person name="Wu L."/>
            <person name="Ma J."/>
        </authorList>
    </citation>
    <scope>NUCLEOTIDE SEQUENCE [LARGE SCALE GENOMIC DNA]</scope>
    <source>
        <strain evidence="1 2">JCM 14326</strain>
    </source>
</reference>
<keyword evidence="2" id="KW-1185">Reference proteome</keyword>
<proteinExistence type="predicted"/>
<comment type="caution">
    <text evidence="1">The sequence shown here is derived from an EMBL/GenBank/DDBJ whole genome shotgun (WGS) entry which is preliminary data.</text>
</comment>
<gene>
    <name evidence="1" type="ORF">GCM10009751_01890</name>
</gene>
<name>A0ABN2N2E3_9MICO</name>
<evidence type="ECO:0000313" key="1">
    <source>
        <dbReference type="EMBL" id="GAA1849245.1"/>
    </source>
</evidence>